<proteinExistence type="predicted"/>
<reference evidence="1" key="1">
    <citation type="submission" date="2007-04" db="EMBL/GenBank/DDBJ databases">
        <title>Annotation of Pediculus humanus corporis strain USDA.</title>
        <authorList>
            <person name="Kirkness E."/>
            <person name="Hannick L."/>
            <person name="Hass B."/>
            <person name="Bruggner R."/>
            <person name="Lawson D."/>
            <person name="Bidwell S."/>
            <person name="Joardar V."/>
            <person name="Caler E."/>
            <person name="Walenz B."/>
            <person name="Inman J."/>
            <person name="Schobel S."/>
            <person name="Galinsky K."/>
            <person name="Amedeo P."/>
            <person name="Strausberg R."/>
        </authorList>
    </citation>
    <scope>NUCLEOTIDE SEQUENCE</scope>
    <source>
        <strain evidence="1">USDA</strain>
    </source>
</reference>
<organism>
    <name type="scientific">Pediculus humanus subsp. corporis</name>
    <name type="common">Body louse</name>
    <dbReference type="NCBI Taxonomy" id="121224"/>
    <lineage>
        <taxon>Eukaryota</taxon>
        <taxon>Metazoa</taxon>
        <taxon>Ecdysozoa</taxon>
        <taxon>Arthropoda</taxon>
        <taxon>Hexapoda</taxon>
        <taxon>Insecta</taxon>
        <taxon>Pterygota</taxon>
        <taxon>Neoptera</taxon>
        <taxon>Paraneoptera</taxon>
        <taxon>Psocodea</taxon>
        <taxon>Troctomorpha</taxon>
        <taxon>Phthiraptera</taxon>
        <taxon>Anoplura</taxon>
        <taxon>Pediculidae</taxon>
        <taxon>Pediculus</taxon>
    </lineage>
</organism>
<dbReference type="EMBL" id="AAZO01007233">
    <property type="status" value="NOT_ANNOTATED_CDS"/>
    <property type="molecule type" value="Genomic_DNA"/>
</dbReference>
<dbReference type="EnsemblMetazoa" id="PHUM593560-RA">
    <property type="protein sequence ID" value="PHUM593560-PA"/>
    <property type="gene ID" value="PHUM593560"/>
</dbReference>
<evidence type="ECO:0000313" key="2">
    <source>
        <dbReference type="EnsemblMetazoa" id="PHUM593560-PA"/>
    </source>
</evidence>
<dbReference type="Proteomes" id="UP000009046">
    <property type="component" value="Unassembled WGS sequence"/>
</dbReference>
<keyword evidence="3" id="KW-1185">Reference proteome</keyword>
<reference evidence="2" key="3">
    <citation type="submission" date="2021-02" db="UniProtKB">
        <authorList>
            <consortium name="EnsemblMetazoa"/>
        </authorList>
    </citation>
    <scope>IDENTIFICATION</scope>
    <source>
        <strain evidence="2">USDA</strain>
    </source>
</reference>
<dbReference type="RefSeq" id="XP_002432587.1">
    <property type="nucleotide sequence ID" value="XM_002432542.1"/>
</dbReference>
<reference evidence="1" key="2">
    <citation type="submission" date="2007-04" db="EMBL/GenBank/DDBJ databases">
        <title>The genome of the human body louse.</title>
        <authorList>
            <consortium name="The Human Body Louse Genome Consortium"/>
            <person name="Kirkness E."/>
            <person name="Walenz B."/>
            <person name="Hass B."/>
            <person name="Bruggner R."/>
            <person name="Strausberg R."/>
        </authorList>
    </citation>
    <scope>NUCLEOTIDE SEQUENCE</scope>
    <source>
        <strain evidence="1">USDA</strain>
    </source>
</reference>
<evidence type="ECO:0000313" key="3">
    <source>
        <dbReference type="Proteomes" id="UP000009046"/>
    </source>
</evidence>
<protein>
    <submittedName>
        <fullName evidence="1 2">Uncharacterized protein</fullName>
    </submittedName>
</protein>
<dbReference type="GeneID" id="8232823"/>
<gene>
    <name evidence="2" type="primary">8232823</name>
    <name evidence="1" type="ORF">Phum_PHUM593560</name>
</gene>
<dbReference type="EMBL" id="DS235878">
    <property type="protein sequence ID" value="EEB19849.1"/>
    <property type="molecule type" value="Genomic_DNA"/>
</dbReference>
<dbReference type="AlphaFoldDB" id="E0W2J3"/>
<name>E0W2J3_PEDHC</name>
<dbReference type="KEGG" id="phu:Phum_PHUM593560"/>
<dbReference type="InParanoid" id="E0W2J3"/>
<evidence type="ECO:0000313" key="1">
    <source>
        <dbReference type="EMBL" id="EEB19849.1"/>
    </source>
</evidence>
<dbReference type="CTD" id="8232823"/>
<accession>E0W2J3</accession>
<dbReference type="VEuPathDB" id="VectorBase:PHUM593560"/>
<dbReference type="HOGENOM" id="CLU_759321_0_0_1"/>
<dbReference type="EMBL" id="AAZO01007232">
    <property type="status" value="NOT_ANNOTATED_CDS"/>
    <property type="molecule type" value="Genomic_DNA"/>
</dbReference>
<sequence length="365" mass="41596">MESKSKNDNPYFIPCITSTPMKRKISKKHIPHSDSLNHSKVIIDAVLKDQKISAQKELKQGYKKLLCTIDISSSDDDEDFNSNNKLKLIVNPSTSKRNIQLEKSEISQENFELNFTAKKKNSFLKKSKNERSLTEIQNNMLDSNTLNKYDEEVIAKKRTKTADSEQIIFSNAVNNNTNKNCLSLNDKKNDSSLDGKYSVKQKLLENYITKSKNNLGDCHKTQLSKKLEKCNVREIKVKKITGKNTSKLAQLQKTNNDKNKSILNISSNQKKTSSIDKSKISPNHFDKEEIFKSPKINQKNSSHQLFSDSKEQELFNSLNLNTSGCFILQNAVLKGFKCGLLKINPECHHSSKTMHKNSYLVNTKN</sequence>